<accession>A0A4R1K7I9</accession>
<keyword evidence="2" id="KW-1185">Reference proteome</keyword>
<proteinExistence type="predicted"/>
<evidence type="ECO:0000313" key="1">
    <source>
        <dbReference type="EMBL" id="TCK59029.1"/>
    </source>
</evidence>
<evidence type="ECO:0000313" key="2">
    <source>
        <dbReference type="Proteomes" id="UP000295565"/>
    </source>
</evidence>
<dbReference type="EMBL" id="SMGD01000011">
    <property type="protein sequence ID" value="TCK59029.1"/>
    <property type="molecule type" value="Genomic_DNA"/>
</dbReference>
<organism evidence="1 2">
    <name type="scientific">Celerinatantimonas diazotrophica</name>
    <dbReference type="NCBI Taxonomy" id="412034"/>
    <lineage>
        <taxon>Bacteria</taxon>
        <taxon>Pseudomonadati</taxon>
        <taxon>Pseudomonadota</taxon>
        <taxon>Gammaproteobacteria</taxon>
        <taxon>Celerinatantimonadaceae</taxon>
        <taxon>Celerinatantimonas</taxon>
    </lineage>
</organism>
<comment type="caution">
    <text evidence="1">The sequence shown here is derived from an EMBL/GenBank/DDBJ whole genome shotgun (WGS) entry which is preliminary data.</text>
</comment>
<name>A0A4R1K7I9_9GAMM</name>
<protein>
    <submittedName>
        <fullName evidence="1">Uncharacterized protein</fullName>
    </submittedName>
</protein>
<sequence length="91" mass="10152">MLNNPIDAWHDTFCSIRSRSGDGSSGVTWDVMQGELAKVKHAVLALPKSQLDIGMVMFAPDDAQGKYLERASQFVYRSLLTLHPDWSNSLK</sequence>
<dbReference type="RefSeq" id="WP_131911959.1">
    <property type="nucleotide sequence ID" value="NZ_OU594967.1"/>
</dbReference>
<dbReference type="AlphaFoldDB" id="A0A4R1K7I9"/>
<dbReference type="Proteomes" id="UP000295565">
    <property type="component" value="Unassembled WGS sequence"/>
</dbReference>
<reference evidence="1 2" key="1">
    <citation type="submission" date="2019-03" db="EMBL/GenBank/DDBJ databases">
        <title>Genomic Encyclopedia of Type Strains, Phase IV (KMG-IV): sequencing the most valuable type-strain genomes for metagenomic binning, comparative biology and taxonomic classification.</title>
        <authorList>
            <person name="Goeker M."/>
        </authorList>
    </citation>
    <scope>NUCLEOTIDE SEQUENCE [LARGE SCALE GENOMIC DNA]</scope>
    <source>
        <strain evidence="1 2">DSM 18577</strain>
    </source>
</reference>
<gene>
    <name evidence="1" type="ORF">EV690_1193</name>
</gene>